<gene>
    <name evidence="4" type="primary">LOC111281702</name>
</gene>
<accession>A0A6P5XBA3</accession>
<dbReference type="InterPro" id="IPR025315">
    <property type="entry name" value="DUF4220"/>
</dbReference>
<sequence length="630" mass="72772">MGASPDDYSQQYSPAYWMATLVLSTLLRGDVNPKNGLVVFWTPFILWHLGSPHNITADSIEDNKLWLRHFLGMVFQVLEAIYIYIRFRSDTILNSMAAPIFIAGVFKYGERICALRSASEKELINSLSPSKRKATRPEKMISTINRCFEGKANVSDLNLLREAYSSFISFKPLFLGLPFRLSPKFYDDMVYIKSKSANQAFKLVGTELGYLYDLLFTKMAIHHLQAKVSLCLRAFCFLSAVSSLITFSAIVDKSVHSKVDIVVMHLLLLGAICLDIYSFIMHALSTWAMVWLPIPENKVHKLYSKVVAWRLPLVESKMAIKSMAQHDLINYYVEANKNKFKDAVRINDIGNLLQKYWHTNWKAVDCELKQFIYSRLEKKRLQWAEKVFRLEDPEKLLNGKGENLLDEIGIVSEELKGALKLDITDFRERIFIWHFATELVYYDDVDRFRRGTMGSFCHIAKSLSDYTMYIVLVRPLMLPKRFSEVINKENYPPAKIFFPAKNTTKKMRKIDSVGKRFTSAVLGYNDILEETNRIEVISGGKWFAWTLQKLVTQRLLDHQEKWEPISKMWMEMMIHAASHCSWEEHAQQLRHGGELLTNVALLMAQLGLSTQIRKDEETDEDELNMAPFSP</sequence>
<dbReference type="InterPro" id="IPR007658">
    <property type="entry name" value="DUF594"/>
</dbReference>
<dbReference type="Pfam" id="PF13968">
    <property type="entry name" value="DUF4220"/>
    <property type="match status" value="1"/>
</dbReference>
<proteinExistence type="predicted"/>
<feature type="transmembrane region" description="Helical" evidence="1">
    <location>
        <begin position="65"/>
        <end position="85"/>
    </location>
</feature>
<feature type="transmembrane region" description="Helical" evidence="1">
    <location>
        <begin position="263"/>
        <end position="292"/>
    </location>
</feature>
<keyword evidence="1" id="KW-1133">Transmembrane helix</keyword>
<dbReference type="OrthoDB" id="10348825at2759"/>
<dbReference type="Pfam" id="PF04578">
    <property type="entry name" value="DUF594"/>
    <property type="match status" value="1"/>
</dbReference>
<organism evidence="3 4">
    <name type="scientific">Durio zibethinus</name>
    <name type="common">Durian</name>
    <dbReference type="NCBI Taxonomy" id="66656"/>
    <lineage>
        <taxon>Eukaryota</taxon>
        <taxon>Viridiplantae</taxon>
        <taxon>Streptophyta</taxon>
        <taxon>Embryophyta</taxon>
        <taxon>Tracheophyta</taxon>
        <taxon>Spermatophyta</taxon>
        <taxon>Magnoliopsida</taxon>
        <taxon>eudicotyledons</taxon>
        <taxon>Gunneridae</taxon>
        <taxon>Pentapetalae</taxon>
        <taxon>rosids</taxon>
        <taxon>malvids</taxon>
        <taxon>Malvales</taxon>
        <taxon>Malvaceae</taxon>
        <taxon>Helicteroideae</taxon>
        <taxon>Durio</taxon>
    </lineage>
</organism>
<dbReference type="KEGG" id="dzi:111281702"/>
<keyword evidence="1" id="KW-0472">Membrane</keyword>
<evidence type="ECO:0000259" key="2">
    <source>
        <dbReference type="Pfam" id="PF13968"/>
    </source>
</evidence>
<keyword evidence="1" id="KW-0812">Transmembrane</keyword>
<protein>
    <submittedName>
        <fullName evidence="4">Uncharacterized protein LOC111281702</fullName>
    </submittedName>
</protein>
<reference evidence="4" key="1">
    <citation type="submission" date="2025-08" db="UniProtKB">
        <authorList>
            <consortium name="RefSeq"/>
        </authorList>
    </citation>
    <scope>IDENTIFICATION</scope>
    <source>
        <tissue evidence="4">Fruit stalk</tissue>
    </source>
</reference>
<dbReference type="RefSeq" id="XP_022725091.1">
    <property type="nucleotide sequence ID" value="XM_022869356.1"/>
</dbReference>
<dbReference type="PANTHER" id="PTHR31325">
    <property type="entry name" value="OS01G0798800 PROTEIN-RELATED"/>
    <property type="match status" value="1"/>
</dbReference>
<dbReference type="Proteomes" id="UP000515121">
    <property type="component" value="Unplaced"/>
</dbReference>
<feature type="transmembrane region" description="Helical" evidence="1">
    <location>
        <begin position="230"/>
        <end position="251"/>
    </location>
</feature>
<evidence type="ECO:0000313" key="3">
    <source>
        <dbReference type="Proteomes" id="UP000515121"/>
    </source>
</evidence>
<dbReference type="GeneID" id="111281702"/>
<feature type="domain" description="DUF4220" evidence="2">
    <location>
        <begin position="12"/>
        <end position="331"/>
    </location>
</feature>
<evidence type="ECO:0000256" key="1">
    <source>
        <dbReference type="SAM" id="Phobius"/>
    </source>
</evidence>
<keyword evidence="3" id="KW-1185">Reference proteome</keyword>
<dbReference type="AlphaFoldDB" id="A0A6P5XBA3"/>
<evidence type="ECO:0000313" key="4">
    <source>
        <dbReference type="RefSeq" id="XP_022725091.1"/>
    </source>
</evidence>
<name>A0A6P5XBA3_DURZI</name>